<dbReference type="EMBL" id="LGRX02033217">
    <property type="protein sequence ID" value="KAK3242196.1"/>
    <property type="molecule type" value="Genomic_DNA"/>
</dbReference>
<dbReference type="InterPro" id="IPR011992">
    <property type="entry name" value="EF-hand-dom_pair"/>
</dbReference>
<feature type="region of interest" description="Disordered" evidence="2">
    <location>
        <begin position="67"/>
        <end position="119"/>
    </location>
</feature>
<keyword evidence="1" id="KW-0106">Calcium</keyword>
<dbReference type="PROSITE" id="PS00018">
    <property type="entry name" value="EF_HAND_1"/>
    <property type="match status" value="1"/>
</dbReference>
<dbReference type="Proteomes" id="UP001190700">
    <property type="component" value="Unassembled WGS sequence"/>
</dbReference>
<evidence type="ECO:0000313" key="4">
    <source>
        <dbReference type="EMBL" id="KAK3242196.1"/>
    </source>
</evidence>
<keyword evidence="5" id="KW-1185">Reference proteome</keyword>
<comment type="caution">
    <text evidence="4">The sequence shown here is derived from an EMBL/GenBank/DDBJ whole genome shotgun (WGS) entry which is preliminary data.</text>
</comment>
<evidence type="ECO:0000256" key="2">
    <source>
        <dbReference type="SAM" id="MobiDB-lite"/>
    </source>
</evidence>
<dbReference type="SUPFAM" id="SSF47473">
    <property type="entry name" value="EF-hand"/>
    <property type="match status" value="1"/>
</dbReference>
<feature type="domain" description="EF-hand" evidence="3">
    <location>
        <begin position="21"/>
        <end position="56"/>
    </location>
</feature>
<evidence type="ECO:0000259" key="3">
    <source>
        <dbReference type="PROSITE" id="PS50222"/>
    </source>
</evidence>
<dbReference type="InterPro" id="IPR018247">
    <property type="entry name" value="EF_Hand_1_Ca_BS"/>
</dbReference>
<name>A0AAE0EVH3_9CHLO</name>
<dbReference type="GO" id="GO:0005509">
    <property type="term" value="F:calcium ion binding"/>
    <property type="evidence" value="ECO:0007669"/>
    <property type="project" value="InterPro"/>
</dbReference>
<feature type="compositionally biased region" description="Basic and acidic residues" evidence="2">
    <location>
        <begin position="67"/>
        <end position="76"/>
    </location>
</feature>
<protein>
    <recommendedName>
        <fullName evidence="3">EF-hand domain-containing protein</fullName>
    </recommendedName>
</protein>
<feature type="compositionally biased region" description="Polar residues" evidence="2">
    <location>
        <begin position="78"/>
        <end position="87"/>
    </location>
</feature>
<organism evidence="4 5">
    <name type="scientific">Cymbomonas tetramitiformis</name>
    <dbReference type="NCBI Taxonomy" id="36881"/>
    <lineage>
        <taxon>Eukaryota</taxon>
        <taxon>Viridiplantae</taxon>
        <taxon>Chlorophyta</taxon>
        <taxon>Pyramimonadophyceae</taxon>
        <taxon>Pyramimonadales</taxon>
        <taxon>Pyramimonadaceae</taxon>
        <taxon>Cymbomonas</taxon>
    </lineage>
</organism>
<proteinExistence type="predicted"/>
<reference evidence="4 5" key="1">
    <citation type="journal article" date="2015" name="Genome Biol. Evol.">
        <title>Comparative Genomics of a Bacterivorous Green Alga Reveals Evolutionary Causalities and Consequences of Phago-Mixotrophic Mode of Nutrition.</title>
        <authorList>
            <person name="Burns J.A."/>
            <person name="Paasch A."/>
            <person name="Narechania A."/>
            <person name="Kim E."/>
        </authorList>
    </citation>
    <scope>NUCLEOTIDE SEQUENCE [LARGE SCALE GENOMIC DNA]</scope>
    <source>
        <strain evidence="4 5">PLY_AMNH</strain>
    </source>
</reference>
<sequence length="139" mass="14487">MLLLLVPPVSGVSLLGIGGFSAERSALELFTAADKDSDGCISLDEFIVHFEESNNVDSGQAARDEATPVILGEHRSRATANQAPKTSRATEEGRSPASTAQPLSPETLSPTTLPTNGIGTVSEVNVSSRVVKSTFCGFP</sequence>
<evidence type="ECO:0000256" key="1">
    <source>
        <dbReference type="ARBA" id="ARBA00022837"/>
    </source>
</evidence>
<dbReference type="AlphaFoldDB" id="A0AAE0EVH3"/>
<evidence type="ECO:0000313" key="5">
    <source>
        <dbReference type="Proteomes" id="UP001190700"/>
    </source>
</evidence>
<accession>A0AAE0EVH3</accession>
<dbReference type="InterPro" id="IPR002048">
    <property type="entry name" value="EF_hand_dom"/>
</dbReference>
<dbReference type="PROSITE" id="PS50222">
    <property type="entry name" value="EF_HAND_2"/>
    <property type="match status" value="1"/>
</dbReference>
<gene>
    <name evidence="4" type="ORF">CYMTET_48097</name>
</gene>
<feature type="compositionally biased region" description="Low complexity" evidence="2">
    <location>
        <begin position="102"/>
        <end position="115"/>
    </location>
</feature>